<dbReference type="OrthoDB" id="953349at2"/>
<name>A0A5M8QU35_9BACT</name>
<keyword evidence="2" id="KW-1185">Reference proteome</keyword>
<proteinExistence type="predicted"/>
<dbReference type="EMBL" id="VBSN01000049">
    <property type="protein sequence ID" value="KAA6438334.1"/>
    <property type="molecule type" value="Genomic_DNA"/>
</dbReference>
<dbReference type="RefSeq" id="WP_139013137.1">
    <property type="nucleotide sequence ID" value="NZ_VBSN01000049.1"/>
</dbReference>
<organism evidence="1 2">
    <name type="scientific">Dyadobacter flavalbus</name>
    <dbReference type="NCBI Taxonomy" id="2579942"/>
    <lineage>
        <taxon>Bacteria</taxon>
        <taxon>Pseudomonadati</taxon>
        <taxon>Bacteroidota</taxon>
        <taxon>Cytophagia</taxon>
        <taxon>Cytophagales</taxon>
        <taxon>Spirosomataceae</taxon>
        <taxon>Dyadobacter</taxon>
    </lineage>
</organism>
<sequence>MKKPLFILIFLAFVQCRESRKADPEPLPEIAAIAGKWRVIGYSRASGDSLITDTVARENAVFYMFRYDGVLVNEKGFRPCCLPQNYFLNGKFFEAKPLKPVEFDPACQNVYCAGCPEMAITTPAADNLLIETCKGTYTSLVREK</sequence>
<evidence type="ECO:0000313" key="1">
    <source>
        <dbReference type="EMBL" id="KAA6438334.1"/>
    </source>
</evidence>
<protein>
    <recommendedName>
        <fullName evidence="3">Lipocalin family protein</fullName>
    </recommendedName>
</protein>
<gene>
    <name evidence="1" type="ORF">FEM33_16700</name>
</gene>
<dbReference type="Proteomes" id="UP000323994">
    <property type="component" value="Unassembled WGS sequence"/>
</dbReference>
<evidence type="ECO:0008006" key="3">
    <source>
        <dbReference type="Google" id="ProtNLM"/>
    </source>
</evidence>
<accession>A0A5M8QU35</accession>
<evidence type="ECO:0000313" key="2">
    <source>
        <dbReference type="Proteomes" id="UP000323994"/>
    </source>
</evidence>
<comment type="caution">
    <text evidence="1">The sequence shown here is derived from an EMBL/GenBank/DDBJ whole genome shotgun (WGS) entry which is preliminary data.</text>
</comment>
<dbReference type="AlphaFoldDB" id="A0A5M8QU35"/>
<reference evidence="1 2" key="1">
    <citation type="submission" date="2019-05" db="EMBL/GenBank/DDBJ databases">
        <authorList>
            <person name="Qu J.-H."/>
        </authorList>
    </citation>
    <scope>NUCLEOTIDE SEQUENCE [LARGE SCALE GENOMIC DNA]</scope>
    <source>
        <strain evidence="1 2">NS28</strain>
    </source>
</reference>